<organism evidence="3 5">
    <name type="scientific">Holdemania massiliensis</name>
    <dbReference type="NCBI Taxonomy" id="1468449"/>
    <lineage>
        <taxon>Bacteria</taxon>
        <taxon>Bacillati</taxon>
        <taxon>Bacillota</taxon>
        <taxon>Erysipelotrichia</taxon>
        <taxon>Erysipelotrichales</taxon>
        <taxon>Erysipelotrichaceae</taxon>
        <taxon>Holdemania</taxon>
    </lineage>
</organism>
<dbReference type="EMBL" id="WKPI01000005">
    <property type="protein sequence ID" value="MSC32460.1"/>
    <property type="molecule type" value="Genomic_DNA"/>
</dbReference>
<dbReference type="Proteomes" id="UP000433575">
    <property type="component" value="Unassembled WGS sequence"/>
</dbReference>
<dbReference type="RefSeq" id="WP_154238331.1">
    <property type="nucleotide sequence ID" value="NZ_CALJPI010000008.1"/>
</dbReference>
<accession>A0A6N7S4U4</accession>
<evidence type="ECO:0000313" key="5">
    <source>
        <dbReference type="Proteomes" id="UP000433575"/>
    </source>
</evidence>
<protein>
    <submittedName>
        <fullName evidence="3">Microcystin degradation protein MlrC</fullName>
    </submittedName>
</protein>
<dbReference type="EMBL" id="WKPJ01000006">
    <property type="protein sequence ID" value="MSA88913.1"/>
    <property type="molecule type" value="Genomic_DNA"/>
</dbReference>
<dbReference type="InterPro" id="IPR010799">
    <property type="entry name" value="MlrC_C"/>
</dbReference>
<dbReference type="InterPro" id="IPR015995">
    <property type="entry name" value="MlrC_N"/>
</dbReference>
<dbReference type="OrthoDB" id="9815420at2"/>
<dbReference type="AlphaFoldDB" id="A0A6N7S4U4"/>
<evidence type="ECO:0000313" key="6">
    <source>
        <dbReference type="Proteomes" id="UP000480929"/>
    </source>
</evidence>
<evidence type="ECO:0000259" key="2">
    <source>
        <dbReference type="Pfam" id="PF07364"/>
    </source>
</evidence>
<dbReference type="Pfam" id="PF07364">
    <property type="entry name" value="DUF1485"/>
    <property type="match status" value="1"/>
</dbReference>
<reference evidence="5 6" key="1">
    <citation type="journal article" date="2019" name="Nat. Med.">
        <title>A library of human gut bacterial isolates paired with longitudinal multiomics data enables mechanistic microbiome research.</title>
        <authorList>
            <person name="Poyet M."/>
            <person name="Groussin M."/>
            <person name="Gibbons S.M."/>
            <person name="Avila-Pacheco J."/>
            <person name="Jiang X."/>
            <person name="Kearney S.M."/>
            <person name="Perrotta A.R."/>
            <person name="Berdy B."/>
            <person name="Zhao S."/>
            <person name="Lieberman T.D."/>
            <person name="Swanson P.K."/>
            <person name="Smith M."/>
            <person name="Roesemann S."/>
            <person name="Alexander J.E."/>
            <person name="Rich S.A."/>
            <person name="Livny J."/>
            <person name="Vlamakis H."/>
            <person name="Clish C."/>
            <person name="Bullock K."/>
            <person name="Deik A."/>
            <person name="Scott J."/>
            <person name="Pierce K.A."/>
            <person name="Xavier R.J."/>
            <person name="Alm E.J."/>
        </authorList>
    </citation>
    <scope>NUCLEOTIDE SEQUENCE [LARGE SCALE GENOMIC DNA]</scope>
    <source>
        <strain evidence="3 5">BIOML-A4</strain>
        <strain evidence="4 6">BIOML-A5</strain>
    </source>
</reference>
<evidence type="ECO:0000313" key="4">
    <source>
        <dbReference type="EMBL" id="MSC32460.1"/>
    </source>
</evidence>
<feature type="domain" description="Microcystin LR degradation protein MlrC C-terminal" evidence="1">
    <location>
        <begin position="294"/>
        <end position="474"/>
    </location>
</feature>
<sequence>MKILIGFFATEVNEHIPCMTDLSSYDLVFGESIAERMQLGDVLKQEGAEMIPSVYAKSSPNGIIETAAFETIENSLLRAVRSHRHEIDGIYLHLHGASYVEGIGSGDFHILKEVRKLVGPYLPIAVSCDPHGNLNEDYVRSMQILRSYRESPHTDMIATWQKTLRMLCELVRQRQGIRPAYRKLPLILGGEQSVSADEPVRSINAYMDQLEQDPRIMSASWHVGYLRHDCPEAGCGVVVVPQTEADQAYADQMCAQLADFVWQRRREFHYTGITAEPEAALKMALDFAGKPFVLTDSGDNTTSGATGWNTFVLRQFLAVDKLDKRVLFAAIVDPVCVQFLLQQKPGAQIPIRLGMNVDALSQAVELNVELIAKGEVVRTLSFAPGEEGLACKAGDCVLVRLTEHPIDIIIANHKLSYFKTVQYEHAGVEDWTQYDIVVVKQGYIFPELKAAAQGYVMSLTDGATPQDTKHIPFKLVRRPMFPLDDMD</sequence>
<evidence type="ECO:0000259" key="1">
    <source>
        <dbReference type="Pfam" id="PF07171"/>
    </source>
</evidence>
<dbReference type="Pfam" id="PF07171">
    <property type="entry name" value="MlrC_C"/>
    <property type="match status" value="1"/>
</dbReference>
<proteinExistence type="predicted"/>
<evidence type="ECO:0000313" key="3">
    <source>
        <dbReference type="EMBL" id="MSA88913.1"/>
    </source>
</evidence>
<name>A0A6N7S4U4_9FIRM</name>
<comment type="caution">
    <text evidence="3">The sequence shown here is derived from an EMBL/GenBank/DDBJ whole genome shotgun (WGS) entry which is preliminary data.</text>
</comment>
<dbReference type="Proteomes" id="UP000480929">
    <property type="component" value="Unassembled WGS sequence"/>
</dbReference>
<feature type="domain" description="Microcystin LR degradation protein MlrC N-terminal" evidence="2">
    <location>
        <begin position="2"/>
        <end position="284"/>
    </location>
</feature>
<gene>
    <name evidence="4" type="ORF">GKD88_04930</name>
    <name evidence="3" type="ORF">GKE08_06200</name>
</gene>
<keyword evidence="6" id="KW-1185">Reference proteome</keyword>